<dbReference type="Pfam" id="PF01381">
    <property type="entry name" value="HTH_3"/>
    <property type="match status" value="1"/>
</dbReference>
<dbReference type="InterPro" id="IPR010982">
    <property type="entry name" value="Lambda_DNA-bd_dom_sf"/>
</dbReference>
<name>A0ABR8QNV1_9BACI</name>
<dbReference type="SMART" id="SM00530">
    <property type="entry name" value="HTH_XRE"/>
    <property type="match status" value="1"/>
</dbReference>
<dbReference type="CDD" id="cd00093">
    <property type="entry name" value="HTH_XRE"/>
    <property type="match status" value="1"/>
</dbReference>
<organism evidence="2 3">
    <name type="scientific">Cytobacillus stercorigallinarum</name>
    <dbReference type="NCBI Taxonomy" id="2762240"/>
    <lineage>
        <taxon>Bacteria</taxon>
        <taxon>Bacillati</taxon>
        <taxon>Bacillota</taxon>
        <taxon>Bacilli</taxon>
        <taxon>Bacillales</taxon>
        <taxon>Bacillaceae</taxon>
        <taxon>Cytobacillus</taxon>
    </lineage>
</organism>
<dbReference type="SUPFAM" id="SSF51306">
    <property type="entry name" value="LexA/Signal peptidase"/>
    <property type="match status" value="1"/>
</dbReference>
<dbReference type="Pfam" id="PF00717">
    <property type="entry name" value="Peptidase_S24"/>
    <property type="match status" value="1"/>
</dbReference>
<dbReference type="Gene3D" id="2.10.109.10">
    <property type="entry name" value="Umud Fragment, subunit A"/>
    <property type="match status" value="1"/>
</dbReference>
<dbReference type="InterPro" id="IPR036286">
    <property type="entry name" value="LexA/Signal_pep-like_sf"/>
</dbReference>
<dbReference type="SUPFAM" id="SSF47413">
    <property type="entry name" value="lambda repressor-like DNA-binding domains"/>
    <property type="match status" value="1"/>
</dbReference>
<dbReference type="InterPro" id="IPR039418">
    <property type="entry name" value="LexA-like"/>
</dbReference>
<evidence type="ECO:0000313" key="3">
    <source>
        <dbReference type="Proteomes" id="UP000657931"/>
    </source>
</evidence>
<accession>A0ABR8QNV1</accession>
<dbReference type="PROSITE" id="PS50943">
    <property type="entry name" value="HTH_CROC1"/>
    <property type="match status" value="1"/>
</dbReference>
<dbReference type="PANTHER" id="PTHR33516">
    <property type="entry name" value="LEXA REPRESSOR"/>
    <property type="match status" value="1"/>
</dbReference>
<dbReference type="PANTHER" id="PTHR33516:SF2">
    <property type="entry name" value="LEXA REPRESSOR-RELATED"/>
    <property type="match status" value="1"/>
</dbReference>
<dbReference type="Gene3D" id="1.10.260.40">
    <property type="entry name" value="lambda repressor-like DNA-binding domains"/>
    <property type="match status" value="1"/>
</dbReference>
<feature type="domain" description="HTH cro/C1-type" evidence="1">
    <location>
        <begin position="7"/>
        <end position="61"/>
    </location>
</feature>
<protein>
    <submittedName>
        <fullName evidence="2">Helix-turn-helix domain-containing protein</fullName>
    </submittedName>
</protein>
<dbReference type="Proteomes" id="UP000657931">
    <property type="component" value="Unassembled WGS sequence"/>
</dbReference>
<dbReference type="InterPro" id="IPR050077">
    <property type="entry name" value="LexA_repressor"/>
</dbReference>
<proteinExistence type="predicted"/>
<sequence>MSIGRNIKKLREKHDLSQRELGEIAGVSDKAVSSWEKETKEPRMGAIQKIADHFGILKSDIIEGPQIKGKFVNEKVYPYTTKNKISDGCRQVPLLGRISAGLPIEMIPVQEMINVPIEITDQYPEAFLLQVTGDSMNKVVPSGALALIDPTIEVKNGEIAAVSVNGYDATLKRFYKFQDGIALEPESYNPENTTQFYSSEEQEHSPIYIKGRLVWYMAPLNIKL</sequence>
<comment type="caution">
    <text evidence="2">The sequence shown here is derived from an EMBL/GenBank/DDBJ whole genome shotgun (WGS) entry which is preliminary data.</text>
</comment>
<dbReference type="RefSeq" id="WP_191813160.1">
    <property type="nucleotide sequence ID" value="NZ_JACSQT010000003.1"/>
</dbReference>
<reference evidence="2 3" key="1">
    <citation type="submission" date="2020-08" db="EMBL/GenBank/DDBJ databases">
        <title>A Genomic Blueprint of the Chicken Gut Microbiome.</title>
        <authorList>
            <person name="Gilroy R."/>
            <person name="Ravi A."/>
            <person name="Getino M."/>
            <person name="Pursley I."/>
            <person name="Horton D.L."/>
            <person name="Alikhan N.-F."/>
            <person name="Baker D."/>
            <person name="Gharbi K."/>
            <person name="Hall N."/>
            <person name="Watson M."/>
            <person name="Adriaenssens E.M."/>
            <person name="Foster-Nyarko E."/>
            <person name="Jarju S."/>
            <person name="Secka A."/>
            <person name="Antonio M."/>
            <person name="Oren A."/>
            <person name="Chaudhuri R."/>
            <person name="La Ragione R.M."/>
            <person name="Hildebrand F."/>
            <person name="Pallen M.J."/>
        </authorList>
    </citation>
    <scope>NUCLEOTIDE SEQUENCE [LARGE SCALE GENOMIC DNA]</scope>
    <source>
        <strain evidence="2 3">Sa5YUA1</strain>
    </source>
</reference>
<evidence type="ECO:0000259" key="1">
    <source>
        <dbReference type="PROSITE" id="PS50943"/>
    </source>
</evidence>
<dbReference type="EMBL" id="JACSQT010000003">
    <property type="protein sequence ID" value="MBD7937178.1"/>
    <property type="molecule type" value="Genomic_DNA"/>
</dbReference>
<gene>
    <name evidence="2" type="ORF">H9655_09050</name>
</gene>
<dbReference type="CDD" id="cd06529">
    <property type="entry name" value="S24_LexA-like"/>
    <property type="match status" value="1"/>
</dbReference>
<dbReference type="InterPro" id="IPR001387">
    <property type="entry name" value="Cro/C1-type_HTH"/>
</dbReference>
<keyword evidence="3" id="KW-1185">Reference proteome</keyword>
<evidence type="ECO:0000313" key="2">
    <source>
        <dbReference type="EMBL" id="MBD7937178.1"/>
    </source>
</evidence>
<dbReference type="InterPro" id="IPR015927">
    <property type="entry name" value="Peptidase_S24_S26A/B/C"/>
</dbReference>